<reference evidence="2" key="1">
    <citation type="journal article" date="2019" name="Int. J. Syst. Evol. Microbiol.">
        <title>The Global Catalogue of Microorganisms (GCM) 10K type strain sequencing project: providing services to taxonomists for standard genome sequencing and annotation.</title>
        <authorList>
            <consortium name="The Broad Institute Genomics Platform"/>
            <consortium name="The Broad Institute Genome Sequencing Center for Infectious Disease"/>
            <person name="Wu L."/>
            <person name="Ma J."/>
        </authorList>
    </citation>
    <scope>NUCLEOTIDE SEQUENCE [LARGE SCALE GENOMIC DNA]</scope>
    <source>
        <strain evidence="2">CECT 7706</strain>
    </source>
</reference>
<dbReference type="EMBL" id="JAUFQS010000012">
    <property type="protein sequence ID" value="MDN3688665.1"/>
    <property type="molecule type" value="Genomic_DNA"/>
</dbReference>
<sequence>MNPIKEKTTKLLDLFRVKYAYSAYEEKFTQYIPLEWQEKRWIGACNPHSFILVAECEENKMPDPEKKVVNLQGILPQSILFEAEMDQKELIRQWKSVPTIETDQKTQCPSCEGEGRFDHWGDTYDCQHCEETGEIKTNRKIKIKDPKYTFYIDGKLLTTDKIEKMVTTIDMLQSEKISYMVTNGNKSLALFCLEGEIIVGLARWLPLEDNDVDSEKIIDLSAKCIKMQDLETIEVMRN</sequence>
<gene>
    <name evidence="1" type="ORF">QWZ15_12550</name>
</gene>
<protein>
    <submittedName>
        <fullName evidence="1">Uncharacterized protein</fullName>
    </submittedName>
</protein>
<accession>A0ABT8CA72</accession>
<dbReference type="RefSeq" id="WP_163386530.1">
    <property type="nucleotide sequence ID" value="NZ_JAUFQS010000012.1"/>
</dbReference>
<comment type="caution">
    <text evidence="1">The sequence shown here is derived from an EMBL/GenBank/DDBJ whole genome shotgun (WGS) entry which is preliminary data.</text>
</comment>
<dbReference type="Proteomes" id="UP001236663">
    <property type="component" value="Unassembled WGS sequence"/>
</dbReference>
<keyword evidence="2" id="KW-1185">Reference proteome</keyword>
<proteinExistence type="predicted"/>
<name>A0ABT8CA72_9BACT</name>
<organism evidence="1 2">
    <name type="scientific">Cyclobacterium jeungdonense</name>
    <dbReference type="NCBI Taxonomy" id="708087"/>
    <lineage>
        <taxon>Bacteria</taxon>
        <taxon>Pseudomonadati</taxon>
        <taxon>Bacteroidota</taxon>
        <taxon>Cytophagia</taxon>
        <taxon>Cytophagales</taxon>
        <taxon>Cyclobacteriaceae</taxon>
        <taxon>Cyclobacterium</taxon>
    </lineage>
</organism>
<evidence type="ECO:0000313" key="2">
    <source>
        <dbReference type="Proteomes" id="UP001236663"/>
    </source>
</evidence>
<evidence type="ECO:0000313" key="1">
    <source>
        <dbReference type="EMBL" id="MDN3688665.1"/>
    </source>
</evidence>